<evidence type="ECO:0000313" key="4">
    <source>
        <dbReference type="Proteomes" id="UP000002033"/>
    </source>
</evidence>
<dbReference type="STRING" id="582899.Hden_2031"/>
<comment type="similarity">
    <text evidence="1">Belongs to the universal stress protein A family.</text>
</comment>
<protein>
    <submittedName>
        <fullName evidence="3">UspA domain protein</fullName>
    </submittedName>
</protein>
<dbReference type="Gene3D" id="3.40.50.620">
    <property type="entry name" value="HUPs"/>
    <property type="match status" value="1"/>
</dbReference>
<dbReference type="PANTHER" id="PTHR46268:SF6">
    <property type="entry name" value="UNIVERSAL STRESS PROTEIN UP12"/>
    <property type="match status" value="1"/>
</dbReference>
<dbReference type="PRINTS" id="PR01438">
    <property type="entry name" value="UNVRSLSTRESS"/>
</dbReference>
<dbReference type="InterPro" id="IPR006015">
    <property type="entry name" value="Universal_stress_UspA"/>
</dbReference>
<gene>
    <name evidence="3" type="ordered locus">Hden_2031</name>
</gene>
<evidence type="ECO:0000256" key="1">
    <source>
        <dbReference type="ARBA" id="ARBA00008791"/>
    </source>
</evidence>
<dbReference type="AlphaFoldDB" id="D8JPU8"/>
<dbReference type="SUPFAM" id="SSF52402">
    <property type="entry name" value="Adenine nucleotide alpha hydrolases-like"/>
    <property type="match status" value="1"/>
</dbReference>
<dbReference type="InterPro" id="IPR006016">
    <property type="entry name" value="UspA"/>
</dbReference>
<proteinExistence type="inferred from homology"/>
<feature type="domain" description="UspA" evidence="2">
    <location>
        <begin position="1"/>
        <end position="139"/>
    </location>
</feature>
<dbReference type="EMBL" id="CP002083">
    <property type="protein sequence ID" value="ADJ23832.1"/>
    <property type="molecule type" value="Genomic_DNA"/>
</dbReference>
<keyword evidence="4" id="KW-1185">Reference proteome</keyword>
<dbReference type="Proteomes" id="UP000002033">
    <property type="component" value="Chromosome"/>
</dbReference>
<dbReference type="OrthoDB" id="5564966at2"/>
<organism evidence="3 4">
    <name type="scientific">Hyphomicrobium denitrificans (strain ATCC 51888 / DSM 1869 / NCIMB 11706 / TK 0415)</name>
    <dbReference type="NCBI Taxonomy" id="582899"/>
    <lineage>
        <taxon>Bacteria</taxon>
        <taxon>Pseudomonadati</taxon>
        <taxon>Pseudomonadota</taxon>
        <taxon>Alphaproteobacteria</taxon>
        <taxon>Hyphomicrobiales</taxon>
        <taxon>Hyphomicrobiaceae</taxon>
        <taxon>Hyphomicrobium</taxon>
    </lineage>
</organism>
<evidence type="ECO:0000313" key="3">
    <source>
        <dbReference type="EMBL" id="ADJ23832.1"/>
    </source>
</evidence>
<dbReference type="InterPro" id="IPR014729">
    <property type="entry name" value="Rossmann-like_a/b/a_fold"/>
</dbReference>
<dbReference type="PANTHER" id="PTHR46268">
    <property type="entry name" value="STRESS RESPONSE PROTEIN NHAX"/>
    <property type="match status" value="1"/>
</dbReference>
<name>D8JPU8_HYPDA</name>
<sequence length="139" mass="14192">MTHKVLCAVDDTGHSESAITQAAELAKATGADLTLLAVNLPAGGDGRGGIIVYTWEDSDEKRVLDNASAVASKAGISNPKTVSVRSRDAARSIVVYAEDNGIDHIVVGTGGKGNIARLVLGSVSSSVVARAHCPVTVAR</sequence>
<dbReference type="RefSeq" id="WP_013215991.1">
    <property type="nucleotide sequence ID" value="NC_014313.1"/>
</dbReference>
<dbReference type="HOGENOM" id="CLU_049301_11_1_5"/>
<dbReference type="CDD" id="cd00293">
    <property type="entry name" value="USP-like"/>
    <property type="match status" value="1"/>
</dbReference>
<dbReference type="eggNOG" id="COG0589">
    <property type="taxonomic scope" value="Bacteria"/>
</dbReference>
<evidence type="ECO:0000259" key="2">
    <source>
        <dbReference type="Pfam" id="PF00582"/>
    </source>
</evidence>
<reference evidence="4" key="1">
    <citation type="journal article" date="2011" name="J. Bacteriol.">
        <title>Genome sequences of eight morphologically diverse alphaproteobacteria.</title>
        <authorList>
            <consortium name="US DOE Joint Genome Institute"/>
            <person name="Brown P.J."/>
            <person name="Kysela D.T."/>
            <person name="Buechlein A."/>
            <person name="Hemmerich C."/>
            <person name="Brun Y.V."/>
        </authorList>
    </citation>
    <scope>NUCLEOTIDE SEQUENCE [LARGE SCALE GENOMIC DNA]</scope>
    <source>
        <strain evidence="4">ATCC 51888 / DSM 1869 / NCIB 11706 / TK 0415</strain>
    </source>
</reference>
<dbReference type="Pfam" id="PF00582">
    <property type="entry name" value="Usp"/>
    <property type="match status" value="1"/>
</dbReference>
<accession>D8JPU8</accession>
<dbReference type="KEGG" id="hdn:Hden_2031"/>